<proteinExistence type="predicted"/>
<accession>D8J4A7</accession>
<keyword evidence="5" id="KW-1185">Reference proteome</keyword>
<keyword evidence="1" id="KW-0812">Transmembrane</keyword>
<evidence type="ECO:0000256" key="1">
    <source>
        <dbReference type="SAM" id="Phobius"/>
    </source>
</evidence>
<dbReference type="KEGG" id="hje:HacjB3_00380"/>
<dbReference type="EMBL" id="CP002062">
    <property type="protein sequence ID" value="ADJ13469.1"/>
    <property type="molecule type" value="Genomic_DNA"/>
</dbReference>
<evidence type="ECO:0000313" key="3">
    <source>
        <dbReference type="EMBL" id="ELY33056.1"/>
    </source>
</evidence>
<name>D8J4A7_HALJB</name>
<protein>
    <submittedName>
        <fullName evidence="2">Uncharacterized protein</fullName>
    </submittedName>
</protein>
<evidence type="ECO:0000313" key="4">
    <source>
        <dbReference type="Proteomes" id="UP000000390"/>
    </source>
</evidence>
<dbReference type="HOGENOM" id="CLU_3263672_0_0_2"/>
<evidence type="ECO:0000313" key="2">
    <source>
        <dbReference type="EMBL" id="ADJ13469.1"/>
    </source>
</evidence>
<keyword evidence="1" id="KW-0472">Membrane</keyword>
<dbReference type="PATRIC" id="fig|795797.18.peg.77"/>
<reference evidence="3 5" key="2">
    <citation type="journal article" date="2014" name="PLoS Genet.">
        <title>Phylogenetically driven sequencing of extremely halophilic archaea reveals strategies for static and dynamic osmo-response.</title>
        <authorList>
            <person name="Becker E.A."/>
            <person name="Seitzer P.M."/>
            <person name="Tritt A."/>
            <person name="Larsen D."/>
            <person name="Krusor M."/>
            <person name="Yao A.I."/>
            <person name="Wu D."/>
            <person name="Madern D."/>
            <person name="Eisen J.A."/>
            <person name="Darling A.E."/>
            <person name="Facciotti M.T."/>
        </authorList>
    </citation>
    <scope>NUCLEOTIDE SEQUENCE [LARGE SCALE GENOMIC DNA]</scope>
    <source>
        <strain evidence="3">B3</strain>
        <strain evidence="5">DSM 18796 / CECT 7217 / JCM 14584 / KCTC 4019 / B3</strain>
    </source>
</reference>
<dbReference type="Proteomes" id="UP000011645">
    <property type="component" value="Unassembled WGS sequence"/>
</dbReference>
<gene>
    <name evidence="2" type="ordered locus">HacjB3_00380</name>
    <name evidence="3" type="ORF">C497_18952</name>
</gene>
<dbReference type="Proteomes" id="UP000000390">
    <property type="component" value="Chromosome"/>
</dbReference>
<dbReference type="AlphaFoldDB" id="D8J4A7"/>
<reference evidence="2 4" key="1">
    <citation type="journal article" date="2010" name="J. Bacteriol.">
        <title>Complete genome sequence of Halalkalicoccus jeotgali B3(T), an extremely halophilic archaeon.</title>
        <authorList>
            <person name="Roh S.W."/>
            <person name="Nam Y.D."/>
            <person name="Nam S.H."/>
            <person name="Choi S.H."/>
            <person name="Park H.S."/>
            <person name="Bae J.W."/>
        </authorList>
    </citation>
    <scope>NUCLEOTIDE SEQUENCE [LARGE SCALE GENOMIC DNA]</scope>
    <source>
        <strain evidence="2">B3</strain>
        <strain evidence="4">DSM 18796 / CECT 7217 / JCM 14584 / KCTC 4019 / B3</strain>
    </source>
</reference>
<dbReference type="EMBL" id="AOHV01000045">
    <property type="protein sequence ID" value="ELY33056.1"/>
    <property type="molecule type" value="Genomic_DNA"/>
</dbReference>
<dbReference type="GeneID" id="78824051"/>
<keyword evidence="1" id="KW-1133">Transmembrane helix</keyword>
<evidence type="ECO:0000313" key="5">
    <source>
        <dbReference type="Proteomes" id="UP000011645"/>
    </source>
</evidence>
<sequence length="41" mass="4599">MWLLQLPGGQELGVIALFAFVLFALAYTVQQFVGGFRPDRE</sequence>
<dbReference type="RefSeq" id="WP_008419088.1">
    <property type="nucleotide sequence ID" value="NC_014297.1"/>
</dbReference>
<feature type="transmembrane region" description="Helical" evidence="1">
    <location>
        <begin position="12"/>
        <end position="33"/>
    </location>
</feature>
<dbReference type="STRING" id="795797.HacjB3_00380"/>
<organism evidence="2 4">
    <name type="scientific">Halalkalicoccus jeotgali (strain DSM 18796 / CECT 7217 / JCM 14584 / KCTC 4019 / B3)</name>
    <dbReference type="NCBI Taxonomy" id="795797"/>
    <lineage>
        <taxon>Archaea</taxon>
        <taxon>Methanobacteriati</taxon>
        <taxon>Methanobacteriota</taxon>
        <taxon>Stenosarchaea group</taxon>
        <taxon>Halobacteria</taxon>
        <taxon>Halobacteriales</taxon>
        <taxon>Halococcaceae</taxon>
        <taxon>Halalkalicoccus</taxon>
    </lineage>
</organism>